<dbReference type="AlphaFoldDB" id="A0A964DZB4"/>
<reference evidence="1" key="1">
    <citation type="journal article" date="2021" name="Microorganisms">
        <title>Acidisoma silvae sp. nov. and Acidisomacellulosilytica sp. nov., Two Acidophilic Bacteria Isolated from Decaying Wood, Hydrolyzing Cellulose and Producing Poly-3-hydroxybutyrate.</title>
        <authorList>
            <person name="Mieszkin S."/>
            <person name="Pouder E."/>
            <person name="Uroz S."/>
            <person name="Simon-Colin C."/>
            <person name="Alain K."/>
        </authorList>
    </citation>
    <scope>NUCLEOTIDE SEQUENCE</scope>
    <source>
        <strain evidence="1">HW T2.11</strain>
    </source>
</reference>
<dbReference type="InterPro" id="IPR024651">
    <property type="entry name" value="FAD-SLDH_ssu"/>
</dbReference>
<dbReference type="Proteomes" id="UP000708298">
    <property type="component" value="Unassembled WGS sequence"/>
</dbReference>
<keyword evidence="2" id="KW-1185">Reference proteome</keyword>
<comment type="caution">
    <text evidence="1">The sequence shown here is derived from an EMBL/GenBank/DDBJ whole genome shotgun (WGS) entry which is preliminary data.</text>
</comment>
<sequence>MGKTKDQPAMGEGIGRRAVLSVTLAVPFLASTRMAFAQSQTGDSAIDADGLHRLSIAVIGPRADDRLLAQAYHAAFMEIEPSFLLRAASLAAAMKTQNLSTPEAFSASALAQDPVQRATAVGLTAAWYLGHVEHDVDHGQPVAFEKALMWGPTSDIMVTPSYARGGPDYWARQTAQIEKG</sequence>
<evidence type="ECO:0000313" key="2">
    <source>
        <dbReference type="Proteomes" id="UP000708298"/>
    </source>
</evidence>
<protein>
    <recommendedName>
        <fullName evidence="3">Sorbitol dehydrogenase</fullName>
    </recommendedName>
</protein>
<proteinExistence type="predicted"/>
<accession>A0A964DZB4</accession>
<dbReference type="Pfam" id="PF12318">
    <property type="entry name" value="FAD-SLDH"/>
    <property type="match status" value="1"/>
</dbReference>
<reference evidence="1" key="2">
    <citation type="submission" date="2021-01" db="EMBL/GenBank/DDBJ databases">
        <authorList>
            <person name="Mieszkin S."/>
            <person name="Pouder E."/>
            <person name="Alain K."/>
        </authorList>
    </citation>
    <scope>NUCLEOTIDE SEQUENCE</scope>
    <source>
        <strain evidence="1">HW T2.11</strain>
    </source>
</reference>
<gene>
    <name evidence="1" type="ORF">ASILVAE211_12090</name>
</gene>
<name>A0A964DZB4_9PROT</name>
<dbReference type="RefSeq" id="WP_227321567.1">
    <property type="nucleotide sequence ID" value="NZ_JAESVB010000004.1"/>
</dbReference>
<evidence type="ECO:0000313" key="1">
    <source>
        <dbReference type="EMBL" id="MCB8875924.1"/>
    </source>
</evidence>
<dbReference type="EMBL" id="JAESVB010000004">
    <property type="protein sequence ID" value="MCB8875924.1"/>
    <property type="molecule type" value="Genomic_DNA"/>
</dbReference>
<organism evidence="1 2">
    <name type="scientific">Acidisoma silvae</name>
    <dbReference type="NCBI Taxonomy" id="2802396"/>
    <lineage>
        <taxon>Bacteria</taxon>
        <taxon>Pseudomonadati</taxon>
        <taxon>Pseudomonadota</taxon>
        <taxon>Alphaproteobacteria</taxon>
        <taxon>Acetobacterales</taxon>
        <taxon>Acidocellaceae</taxon>
        <taxon>Acidisoma</taxon>
    </lineage>
</organism>
<evidence type="ECO:0008006" key="3">
    <source>
        <dbReference type="Google" id="ProtNLM"/>
    </source>
</evidence>